<keyword evidence="7" id="KW-0227">DNA damage</keyword>
<evidence type="ECO:0000256" key="6">
    <source>
        <dbReference type="ARBA" id="ARBA00022723"/>
    </source>
</evidence>
<feature type="compositionally biased region" description="Basic and acidic residues" evidence="15">
    <location>
        <begin position="1050"/>
        <end position="1060"/>
    </location>
</feature>
<evidence type="ECO:0000256" key="1">
    <source>
        <dbReference type="ARBA" id="ARBA00001947"/>
    </source>
</evidence>
<dbReference type="Pfam" id="PF13476">
    <property type="entry name" value="AAA_23"/>
    <property type="match status" value="1"/>
</dbReference>
<feature type="region of interest" description="Disordered" evidence="15">
    <location>
        <begin position="1043"/>
        <end position="1068"/>
    </location>
</feature>
<feature type="domain" description="Rad50/SbcC-type AAA" evidence="16">
    <location>
        <begin position="3"/>
        <end position="35"/>
    </location>
</feature>
<evidence type="ECO:0000256" key="13">
    <source>
        <dbReference type="ARBA" id="ARBA00049360"/>
    </source>
</evidence>
<evidence type="ECO:0000256" key="5">
    <source>
        <dbReference type="ARBA" id="ARBA00022454"/>
    </source>
</evidence>
<dbReference type="SUPFAM" id="SSF52540">
    <property type="entry name" value="P-loop containing nucleoside triphosphate hydrolases"/>
    <property type="match status" value="2"/>
</dbReference>
<evidence type="ECO:0000256" key="7">
    <source>
        <dbReference type="ARBA" id="ARBA00022763"/>
    </source>
</evidence>
<evidence type="ECO:0000256" key="4">
    <source>
        <dbReference type="ARBA" id="ARBA00009439"/>
    </source>
</evidence>
<evidence type="ECO:0000256" key="15">
    <source>
        <dbReference type="SAM" id="MobiDB-lite"/>
    </source>
</evidence>
<dbReference type="InterPro" id="IPR004584">
    <property type="entry name" value="Rad50_eukaryotes"/>
</dbReference>
<dbReference type="InterPro" id="IPR027417">
    <property type="entry name" value="P-loop_NTPase"/>
</dbReference>
<comment type="catalytic activity">
    <reaction evidence="13">
        <text>ATP + H2O = ADP + phosphate + H(+)</text>
        <dbReference type="Rhea" id="RHEA:13065"/>
        <dbReference type="ChEBI" id="CHEBI:15377"/>
        <dbReference type="ChEBI" id="CHEBI:15378"/>
        <dbReference type="ChEBI" id="CHEBI:30616"/>
        <dbReference type="ChEBI" id="CHEBI:43474"/>
        <dbReference type="ChEBI" id="CHEBI:456216"/>
    </reaction>
</comment>
<dbReference type="PANTHER" id="PTHR18867:SF12">
    <property type="entry name" value="DNA REPAIR PROTEIN RAD50"/>
    <property type="match status" value="1"/>
</dbReference>
<keyword evidence="10 14" id="KW-0175">Coiled coil</keyword>
<protein>
    <submittedName>
        <fullName evidence="17">G6749 protein</fullName>
    </submittedName>
</protein>
<gene>
    <name evidence="17" type="primary">g6749</name>
    <name evidence="17" type="ORF">VP750_LOCUS5776</name>
</gene>
<comment type="caution">
    <text evidence="17">The sequence shown here is derived from an EMBL/GenBank/DDBJ whole genome shotgun (WGS) entry which is preliminary data.</text>
</comment>
<dbReference type="Proteomes" id="UP001497392">
    <property type="component" value="Unassembled WGS sequence"/>
</dbReference>
<reference evidence="17 18" key="1">
    <citation type="submission" date="2024-06" db="EMBL/GenBank/DDBJ databases">
        <authorList>
            <person name="Kraege A."/>
            <person name="Thomma B."/>
        </authorList>
    </citation>
    <scope>NUCLEOTIDE SEQUENCE [LARGE SCALE GENOMIC DNA]</scope>
</reference>
<evidence type="ECO:0000256" key="2">
    <source>
        <dbReference type="ARBA" id="ARBA00004123"/>
    </source>
</evidence>
<keyword evidence="9" id="KW-0862">Zinc</keyword>
<feature type="coiled-coil region" evidence="14">
    <location>
        <begin position="560"/>
        <end position="615"/>
    </location>
</feature>
<name>A0ABP1G2S5_9CHLO</name>
<keyword evidence="11" id="KW-0234">DNA repair</keyword>
<comment type="similarity">
    <text evidence="4">Belongs to the SMC family. RAD50 subfamily.</text>
</comment>
<evidence type="ECO:0000256" key="8">
    <source>
        <dbReference type="ARBA" id="ARBA00022801"/>
    </source>
</evidence>
<keyword evidence="8" id="KW-0378">Hydrolase</keyword>
<evidence type="ECO:0000256" key="9">
    <source>
        <dbReference type="ARBA" id="ARBA00022833"/>
    </source>
</evidence>
<accession>A0ABP1G2S5</accession>
<evidence type="ECO:0000259" key="16">
    <source>
        <dbReference type="Pfam" id="PF13476"/>
    </source>
</evidence>
<sequence>MLIKGIRSFSPDNAHVIEFYKPLTLIVGHNGAGKTVAGELEVKAQIKLRINTATQQPVVIIRSFQLTQKKTTLQFKALDQTLQTINRETNQKEALTYRCADMDRIVPSLMGVSKAVLENVIFVHQEDSNWPLAEGQTLKKKFDDIFSATKYTKALEALRKLRTEKMAEVKEFKLRLDHLCTHKDTAARLRKDIDGGERQEAELSTTISDIDGKLAEITQEMERINRLLQQIADRGDDIKDLRTRHELTVKRNTETYARLISTYDEEDITLDMAELEEAKQTIEPQALEAQSKLRSLKTDLQGAKMNAVAEREQSERALQKQSRLTAAAEAHERNVADRDRFMRELAARLSLQELPAQGTISANTTNSFHKELEEHESRSAKEVEELKRSNAAVDDGLGRHVESTVARQAQLRGDIRAQQDVLRSNDAAISRLQSEMQGCSINKHMVDEVKQREKDTELQMQRRRKAVDDSHMDAQLQQLGKQLADLSARASALRKERETASAEADSVAKLRLMRQDAAAKGAQLDTLLGSSRARLEAMLDCRGEGLPPTTELKPQAEAALARLKQDVASKAAAARAAEQKTSATQALLKAAAGQLDSMQRELARLQQEINQGMKGVYNQEQDEGILQQQLQKEEQQKEKVSSDKARVDTLALNIKHWRSRAQEAHECFTCRRKLNGAEMVTFMQIQDEQEKNIPVFRARLEDQFRDVQRRLDALKSLQPLTSRTQKLRHQDIPELTSKVQKLEVEAVQHLEASMAAQDDHRAAQEAQQDAQKLLAEVIWQADRLAVELAESDRAMARLASVSLSVTDTRNVADVDNDLEALENERAALEHNREQAMRKHERLKNDVASATAVWHQVKEEVMEIHSKLERRTQLDKQVKDLELQQDAARRAIAAKEQQLKPLDAQVRDRNREREEQRAVMRAKEAEAEGRLRALHTHVLEFRSKARPVEEYTASDKAEQLQRAMQALEAARSRREQYEAQAQGISEEISRLESQQKGNDEMKRQIDEVIAYQQSRSVEKDLQLKIEQANAQLDGLGDHSKLYSENDQAEQQQRKLSREQDMARGSLSTVRQGIQRAKSDLSAKEYRNIDSKYRNQLLELKTAEMAASDLNEYHKALEKALLAFHTAKMSDINKIVKELWQKTYRGQDIDYIKIKADADHGAARSYNYRVIMVAGGAELDMRGRCSAGQKVLACLIIRLALAETFCLNCGILALDEPTTNLDEANSASLAEALRQIMAQRAAQANFQLVVITHDERFAHMIGTREHTEYLWRITKDQDQHSHVAQEPLMG</sequence>
<keyword evidence="18" id="KW-1185">Reference proteome</keyword>
<feature type="coiled-coil region" evidence="14">
    <location>
        <begin position="811"/>
        <end position="897"/>
    </location>
</feature>
<dbReference type="EMBL" id="CAXHTA020000010">
    <property type="protein sequence ID" value="CAL5224117.1"/>
    <property type="molecule type" value="Genomic_DNA"/>
</dbReference>
<dbReference type="NCBIfam" id="TIGR00606">
    <property type="entry name" value="rad50"/>
    <property type="match status" value="1"/>
</dbReference>
<keyword evidence="5" id="KW-0158">Chromosome</keyword>
<dbReference type="Gene3D" id="3.40.50.300">
    <property type="entry name" value="P-loop containing nucleotide triphosphate hydrolases"/>
    <property type="match status" value="2"/>
</dbReference>
<evidence type="ECO:0000256" key="10">
    <source>
        <dbReference type="ARBA" id="ARBA00023054"/>
    </source>
</evidence>
<proteinExistence type="inferred from homology"/>
<feature type="coiled-coil region" evidence="14">
    <location>
        <begin position="476"/>
        <end position="503"/>
    </location>
</feature>
<evidence type="ECO:0000256" key="11">
    <source>
        <dbReference type="ARBA" id="ARBA00023204"/>
    </source>
</evidence>
<keyword evidence="6" id="KW-0479">Metal-binding</keyword>
<evidence type="ECO:0000313" key="17">
    <source>
        <dbReference type="EMBL" id="CAL5224117.1"/>
    </source>
</evidence>
<organism evidence="17 18">
    <name type="scientific">Coccomyxa viridis</name>
    <dbReference type="NCBI Taxonomy" id="1274662"/>
    <lineage>
        <taxon>Eukaryota</taxon>
        <taxon>Viridiplantae</taxon>
        <taxon>Chlorophyta</taxon>
        <taxon>core chlorophytes</taxon>
        <taxon>Trebouxiophyceae</taxon>
        <taxon>Trebouxiophyceae incertae sedis</taxon>
        <taxon>Coccomyxaceae</taxon>
        <taxon>Coccomyxa</taxon>
    </lineage>
</organism>
<evidence type="ECO:0000256" key="12">
    <source>
        <dbReference type="ARBA" id="ARBA00023242"/>
    </source>
</evidence>
<dbReference type="PANTHER" id="PTHR18867">
    <property type="entry name" value="RAD50"/>
    <property type="match status" value="1"/>
</dbReference>
<comment type="cofactor">
    <cofactor evidence="1">
        <name>Zn(2+)</name>
        <dbReference type="ChEBI" id="CHEBI:29105"/>
    </cofactor>
</comment>
<comment type="subcellular location">
    <subcellularLocation>
        <location evidence="3">Chromosome</location>
    </subcellularLocation>
    <subcellularLocation>
        <location evidence="2">Nucleus</location>
    </subcellularLocation>
</comment>
<evidence type="ECO:0000256" key="14">
    <source>
        <dbReference type="SAM" id="Coils"/>
    </source>
</evidence>
<dbReference type="InterPro" id="IPR038729">
    <property type="entry name" value="Rad50/SbcC_AAA"/>
</dbReference>
<evidence type="ECO:0000256" key="3">
    <source>
        <dbReference type="ARBA" id="ARBA00004286"/>
    </source>
</evidence>
<evidence type="ECO:0000313" key="18">
    <source>
        <dbReference type="Proteomes" id="UP001497392"/>
    </source>
</evidence>
<keyword evidence="12" id="KW-0539">Nucleus</keyword>